<evidence type="ECO:0000313" key="2">
    <source>
        <dbReference type="Proteomes" id="UP000807769"/>
    </source>
</evidence>
<dbReference type="RefSeq" id="XP_041196706.1">
    <property type="nucleotide sequence ID" value="XM_041344376.1"/>
</dbReference>
<dbReference type="GeneID" id="64638392"/>
<dbReference type="OrthoDB" id="2692211at2759"/>
<proteinExistence type="predicted"/>
<comment type="caution">
    <text evidence="1">The sequence shown here is derived from an EMBL/GenBank/DDBJ whole genome shotgun (WGS) entry which is preliminary data.</text>
</comment>
<organism evidence="1 2">
    <name type="scientific">Suillus subaureus</name>
    <dbReference type="NCBI Taxonomy" id="48587"/>
    <lineage>
        <taxon>Eukaryota</taxon>
        <taxon>Fungi</taxon>
        <taxon>Dikarya</taxon>
        <taxon>Basidiomycota</taxon>
        <taxon>Agaricomycotina</taxon>
        <taxon>Agaricomycetes</taxon>
        <taxon>Agaricomycetidae</taxon>
        <taxon>Boletales</taxon>
        <taxon>Suillineae</taxon>
        <taxon>Suillaceae</taxon>
        <taxon>Suillus</taxon>
    </lineage>
</organism>
<dbReference type="AlphaFoldDB" id="A0A9P7JH92"/>
<reference evidence="1" key="1">
    <citation type="journal article" date="2020" name="New Phytol.">
        <title>Comparative genomics reveals dynamic genome evolution in host specialist ectomycorrhizal fungi.</title>
        <authorList>
            <person name="Lofgren L.A."/>
            <person name="Nguyen N.H."/>
            <person name="Vilgalys R."/>
            <person name="Ruytinx J."/>
            <person name="Liao H.L."/>
            <person name="Branco S."/>
            <person name="Kuo A."/>
            <person name="LaButti K."/>
            <person name="Lipzen A."/>
            <person name="Andreopoulos W."/>
            <person name="Pangilinan J."/>
            <person name="Riley R."/>
            <person name="Hundley H."/>
            <person name="Na H."/>
            <person name="Barry K."/>
            <person name="Grigoriev I.V."/>
            <person name="Stajich J.E."/>
            <person name="Kennedy P.G."/>
        </authorList>
    </citation>
    <scope>NUCLEOTIDE SEQUENCE</scope>
    <source>
        <strain evidence="1">MN1</strain>
    </source>
</reference>
<dbReference type="EMBL" id="JABBWG010000006">
    <property type="protein sequence ID" value="KAG1821966.1"/>
    <property type="molecule type" value="Genomic_DNA"/>
</dbReference>
<accession>A0A9P7JH92</accession>
<dbReference type="Proteomes" id="UP000807769">
    <property type="component" value="Unassembled WGS sequence"/>
</dbReference>
<keyword evidence="2" id="KW-1185">Reference proteome</keyword>
<gene>
    <name evidence="1" type="ORF">BJ212DRAFT_932576</name>
</gene>
<evidence type="ECO:0000313" key="1">
    <source>
        <dbReference type="EMBL" id="KAG1821966.1"/>
    </source>
</evidence>
<name>A0A9P7JH92_9AGAM</name>
<protein>
    <submittedName>
        <fullName evidence="1">Uncharacterized protein</fullName>
    </submittedName>
</protein>
<sequence>MVQRNKENPLTLLVYDSTITINFEKAPRQDSKVFTPRVKGMHEERGINYTQEASIYSDRLDFKRAKELNEQCLLLGFKCTSSAYFWLRFVV</sequence>